<comment type="caution">
    <text evidence="3">Lacks conserved residue(s) required for the propagation of feature annotation.</text>
</comment>
<feature type="disulfide bond" evidence="3">
    <location>
        <begin position="295"/>
        <end position="310"/>
    </location>
</feature>
<feature type="disulfide bond" evidence="3">
    <location>
        <begin position="111"/>
        <end position="125"/>
    </location>
</feature>
<evidence type="ECO:0000256" key="3">
    <source>
        <dbReference type="PROSITE-ProRule" id="PRU00261"/>
    </source>
</evidence>
<dbReference type="EMBL" id="CP034206">
    <property type="protein sequence ID" value="QBZ58603.1"/>
    <property type="molecule type" value="Genomic_DNA"/>
</dbReference>
<dbReference type="Pfam" id="PF00187">
    <property type="entry name" value="Chitin_bind_1"/>
    <property type="match status" value="1"/>
</dbReference>
<feature type="disulfide bond" evidence="3">
    <location>
        <begin position="97"/>
        <end position="112"/>
    </location>
</feature>
<feature type="domain" description="Chitin-binding type-1" evidence="6">
    <location>
        <begin position="35"/>
        <end position="80"/>
    </location>
</feature>
<feature type="chain" id="PRO_5020915086" description="Chitin-binding type-1 domain-containing protein" evidence="5">
    <location>
        <begin position="18"/>
        <end position="394"/>
    </location>
</feature>
<protein>
    <recommendedName>
        <fullName evidence="6">Chitin-binding type-1 domain-containing protein</fullName>
    </recommendedName>
</protein>
<evidence type="ECO:0000256" key="1">
    <source>
        <dbReference type="ARBA" id="ARBA00022669"/>
    </source>
</evidence>
<evidence type="ECO:0000256" key="5">
    <source>
        <dbReference type="SAM" id="SignalP"/>
    </source>
</evidence>
<proteinExistence type="predicted"/>
<feature type="domain" description="Chitin-binding type-1" evidence="6">
    <location>
        <begin position="94"/>
        <end position="136"/>
    </location>
</feature>
<keyword evidence="5" id="KW-0732">Signal</keyword>
<feature type="disulfide bond" evidence="3">
    <location>
        <begin position="55"/>
        <end position="69"/>
    </location>
</feature>
<accession>A0A4P7N805</accession>
<feature type="disulfide bond" evidence="3">
    <location>
        <begin position="309"/>
        <end position="323"/>
    </location>
</feature>
<dbReference type="GO" id="GO:0008061">
    <property type="term" value="F:chitin binding"/>
    <property type="evidence" value="ECO:0007669"/>
    <property type="project" value="UniProtKB-UniRule"/>
</dbReference>
<dbReference type="Gene3D" id="3.30.60.10">
    <property type="entry name" value="Endochitinase-like"/>
    <property type="match status" value="3"/>
</dbReference>
<name>A0A4P7N805_PYROR</name>
<feature type="domain" description="Chitin-binding type-1" evidence="6">
    <location>
        <begin position="292"/>
        <end position="334"/>
    </location>
</feature>
<dbReference type="AlphaFoldDB" id="A0A4P7N805"/>
<sequence>MRSTIYLQFLAPALALAQLGDNSTMTVTAGAVTVDGTCGRQNGGTVCGDFVDGNCCSMYGYCGKTTAYCGFGCQSGDCTNKPQVAPTGFTYTMDGSCGATVLCGDWEDGDCCSAAGWCGKTADYCGVGCIHGKCLGTNAPDGASATSAAPLSTGVADAAPAGPLSTGVQDQAPAPSVIPPFANTTAPADEAAAASAAAAVTETTISTVVEATTTAPVESASALPPFANTTAPDAAAPVVEPPTTATAPAPTLIVEPVNDATNATAAANTAAAAVVPTRENTPAPAGKIWAIDGFCNATALCGPWESGSCCSSYGWCGKSELHCGPGCQSGDCLTAPASASAQDAASTFATTVVAASQDAAATTQEASIMTAAPTAETTTEAAAEPTTITMEDRT</sequence>
<evidence type="ECO:0000313" key="8">
    <source>
        <dbReference type="Proteomes" id="UP000294847"/>
    </source>
</evidence>
<feature type="region of interest" description="Disordered" evidence="4">
    <location>
        <begin position="373"/>
        <end position="394"/>
    </location>
</feature>
<feature type="signal peptide" evidence="5">
    <location>
        <begin position="1"/>
        <end position="17"/>
    </location>
</feature>
<dbReference type="PROSITE" id="PS50941">
    <property type="entry name" value="CHIT_BIND_I_2"/>
    <property type="match status" value="3"/>
</dbReference>
<dbReference type="Proteomes" id="UP000294847">
    <property type="component" value="Chromosome 3"/>
</dbReference>
<evidence type="ECO:0000313" key="7">
    <source>
        <dbReference type="EMBL" id="QBZ58603.1"/>
    </source>
</evidence>
<dbReference type="PANTHER" id="PTHR47849">
    <property type="entry name" value="CHITIN-BINDING LECTIN 1"/>
    <property type="match status" value="1"/>
</dbReference>
<organism evidence="7 8">
    <name type="scientific">Pyricularia oryzae</name>
    <name type="common">Rice blast fungus</name>
    <name type="synonym">Magnaporthe oryzae</name>
    <dbReference type="NCBI Taxonomy" id="318829"/>
    <lineage>
        <taxon>Eukaryota</taxon>
        <taxon>Fungi</taxon>
        <taxon>Dikarya</taxon>
        <taxon>Ascomycota</taxon>
        <taxon>Pezizomycotina</taxon>
        <taxon>Sordariomycetes</taxon>
        <taxon>Sordariomycetidae</taxon>
        <taxon>Magnaporthales</taxon>
        <taxon>Pyriculariaceae</taxon>
        <taxon>Pyricularia</taxon>
    </lineage>
</organism>
<dbReference type="SMART" id="SM00270">
    <property type="entry name" value="ChtBD1"/>
    <property type="match status" value="3"/>
</dbReference>
<keyword evidence="1 3" id="KW-0147">Chitin-binding</keyword>
<dbReference type="InterPro" id="IPR036861">
    <property type="entry name" value="Endochitinase-like_sf"/>
</dbReference>
<gene>
    <name evidence="7" type="ORF">PoMZ_03559</name>
</gene>
<evidence type="ECO:0000259" key="6">
    <source>
        <dbReference type="PROSITE" id="PS50941"/>
    </source>
</evidence>
<dbReference type="SUPFAM" id="SSF57016">
    <property type="entry name" value="Plant lectins/antimicrobial peptides"/>
    <property type="match status" value="3"/>
</dbReference>
<evidence type="ECO:0000256" key="4">
    <source>
        <dbReference type="SAM" id="MobiDB-lite"/>
    </source>
</evidence>
<keyword evidence="2 3" id="KW-1015">Disulfide bond</keyword>
<evidence type="ECO:0000256" key="2">
    <source>
        <dbReference type="ARBA" id="ARBA00023157"/>
    </source>
</evidence>
<dbReference type="InterPro" id="IPR001002">
    <property type="entry name" value="Chitin-bd_1"/>
</dbReference>
<reference evidence="7 8" key="1">
    <citation type="journal article" date="2019" name="Mol. Biol. Evol.">
        <title>Blast fungal genomes show frequent chromosomal changes, gene gains and losses, and effector gene turnover.</title>
        <authorList>
            <person name="Gomez Luciano L.B."/>
            <person name="Jason Tsai I."/>
            <person name="Chuma I."/>
            <person name="Tosa Y."/>
            <person name="Chen Y.H."/>
            <person name="Li J.Y."/>
            <person name="Li M.Y."/>
            <person name="Jade Lu M.Y."/>
            <person name="Nakayashiki H."/>
            <person name="Li W.H."/>
        </authorList>
    </citation>
    <scope>NUCLEOTIDE SEQUENCE [LARGE SCALE GENOMIC DNA]</scope>
    <source>
        <strain evidence="7">MZ5-1-6</strain>
    </source>
</reference>